<keyword evidence="7" id="KW-0732">Signal</keyword>
<dbReference type="EMBL" id="JALJAT010000002">
    <property type="protein sequence ID" value="KAK4472301.1"/>
    <property type="molecule type" value="Genomic_DNA"/>
</dbReference>
<proteinExistence type="inferred from homology"/>
<comment type="similarity">
    <text evidence="1">Belongs to the ADP-ribosyl cyclase family.</text>
</comment>
<evidence type="ECO:0008006" key="10">
    <source>
        <dbReference type="Google" id="ProtNLM"/>
    </source>
</evidence>
<dbReference type="PANTHER" id="PTHR10912:SF7">
    <property type="entry name" value="ADP-RIBOSYL CYCLASE_CYCLIC ADP-RIBOSE HYDROLASE"/>
    <property type="match status" value="1"/>
</dbReference>
<dbReference type="GO" id="GO:0016849">
    <property type="term" value="F:phosphorus-oxygen lyase activity"/>
    <property type="evidence" value="ECO:0007669"/>
    <property type="project" value="TreeGrafter"/>
</dbReference>
<name>A0AAE2D5P3_SCHME</name>
<feature type="transmembrane region" description="Helical" evidence="6">
    <location>
        <begin position="292"/>
        <end position="314"/>
    </location>
</feature>
<keyword evidence="6" id="KW-0472">Membrane</keyword>
<keyword evidence="9" id="KW-1185">Reference proteome</keyword>
<evidence type="ECO:0000256" key="5">
    <source>
        <dbReference type="ARBA" id="ARBA00023157"/>
    </source>
</evidence>
<evidence type="ECO:0000256" key="3">
    <source>
        <dbReference type="ARBA" id="ARBA00022801"/>
    </source>
</evidence>
<dbReference type="Pfam" id="PF02267">
    <property type="entry name" value="Rib_hydrolayse"/>
    <property type="match status" value="1"/>
</dbReference>
<dbReference type="Proteomes" id="UP001292079">
    <property type="component" value="Unassembled WGS sequence"/>
</dbReference>
<evidence type="ECO:0000256" key="1">
    <source>
        <dbReference type="ARBA" id="ARBA00005406"/>
    </source>
</evidence>
<keyword evidence="6" id="KW-1133">Transmembrane helix</keyword>
<keyword evidence="4" id="KW-0520">NAD</keyword>
<reference evidence="8" key="1">
    <citation type="submission" date="2022-04" db="EMBL/GenBank/DDBJ databases">
        <authorList>
            <person name="Xu L."/>
            <person name="Lv Z."/>
        </authorList>
    </citation>
    <scope>NUCLEOTIDE SEQUENCE</scope>
    <source>
        <strain evidence="8">LV_2022a</strain>
    </source>
</reference>
<keyword evidence="2" id="KW-0808">Transferase</keyword>
<dbReference type="SUPFAM" id="SSF52309">
    <property type="entry name" value="N-(deoxy)ribosyltransferase-like"/>
    <property type="match status" value="1"/>
</dbReference>
<protein>
    <recommendedName>
        <fullName evidence="10">ADP-ribosyl cyclase/cyclic ADP-ribose hydrolase</fullName>
    </recommendedName>
</protein>
<keyword evidence="5" id="KW-1015">Disulfide bond</keyword>
<evidence type="ECO:0000256" key="7">
    <source>
        <dbReference type="SAM" id="SignalP"/>
    </source>
</evidence>
<feature type="chain" id="PRO_5041912616" description="ADP-ribosyl cyclase/cyclic ADP-ribose hydrolase" evidence="7">
    <location>
        <begin position="33"/>
        <end position="332"/>
    </location>
</feature>
<evidence type="ECO:0000313" key="8">
    <source>
        <dbReference type="EMBL" id="KAK4472301.1"/>
    </source>
</evidence>
<comment type="caution">
    <text evidence="8">The sequence shown here is derived from an EMBL/GenBank/DDBJ whole genome shotgun (WGS) entry which is preliminary data.</text>
</comment>
<accession>A0AAE2D5P3</accession>
<dbReference type="Gene3D" id="3.40.50.720">
    <property type="entry name" value="NAD(P)-binding Rossmann-like Domain"/>
    <property type="match status" value="1"/>
</dbReference>
<sequence length="332" mass="38692">MIRNISFQLNANMNIMLGFILLNIIMTAAVQCQRNLFADIVTSRCIQWTVTHNITNVSCQEVWSSFEKILLSIRNQSECIVKPHLFDDFVRQMFEMQQQPIQSDQYFHSQVINVIRGMCKRLGVCRSLETTFPGYLFDELNWCNDSLIYNADYETVCKCNYNNGVVNAFWQSASTEYARRATGTIFVVLNGSVKLPFDENRTFGSIELPQLKYPKVKQLIVKLIHDLEDTIPRHTCESTNLLRFASKVNSSYISFSCINDPLEFKHYQCIKNPLNKHCQFSSSASSKRFKTLVLHSTLFICLIINSFYRLNYYFRKIITKQKIKILENIMHI</sequence>
<dbReference type="Gene3D" id="1.20.82.10">
    <property type="entry name" value="ADP Ribosyl Cyclase, Chain A, domain 1"/>
    <property type="match status" value="1"/>
</dbReference>
<dbReference type="PANTHER" id="PTHR10912">
    <property type="entry name" value="ADP-RIBOSYL CYCLASE"/>
    <property type="match status" value="1"/>
</dbReference>
<dbReference type="AlphaFoldDB" id="A0AAE2D5P3"/>
<evidence type="ECO:0000313" key="9">
    <source>
        <dbReference type="Proteomes" id="UP001292079"/>
    </source>
</evidence>
<evidence type="ECO:0000256" key="6">
    <source>
        <dbReference type="SAM" id="Phobius"/>
    </source>
</evidence>
<keyword evidence="3" id="KW-0378">Hydrolase</keyword>
<dbReference type="GO" id="GO:0005886">
    <property type="term" value="C:plasma membrane"/>
    <property type="evidence" value="ECO:0007669"/>
    <property type="project" value="TreeGrafter"/>
</dbReference>
<gene>
    <name evidence="8" type="ORF">MN116_003567</name>
</gene>
<dbReference type="GO" id="GO:0061809">
    <property type="term" value="F:NAD+ nucleosidase activity, cyclic ADP-ribose generating"/>
    <property type="evidence" value="ECO:0007669"/>
    <property type="project" value="InterPro"/>
</dbReference>
<feature type="signal peptide" evidence="7">
    <location>
        <begin position="1"/>
        <end position="32"/>
    </location>
</feature>
<dbReference type="GO" id="GO:0016740">
    <property type="term" value="F:transferase activity"/>
    <property type="evidence" value="ECO:0007669"/>
    <property type="project" value="UniProtKB-KW"/>
</dbReference>
<organism evidence="8 9">
    <name type="scientific">Schistosoma mekongi</name>
    <name type="common">Parasitic worm</name>
    <dbReference type="NCBI Taxonomy" id="38744"/>
    <lineage>
        <taxon>Eukaryota</taxon>
        <taxon>Metazoa</taxon>
        <taxon>Spiralia</taxon>
        <taxon>Lophotrochozoa</taxon>
        <taxon>Platyhelminthes</taxon>
        <taxon>Trematoda</taxon>
        <taxon>Digenea</taxon>
        <taxon>Strigeidida</taxon>
        <taxon>Schistosomatoidea</taxon>
        <taxon>Schistosomatidae</taxon>
        <taxon>Schistosoma</taxon>
    </lineage>
</organism>
<evidence type="ECO:0000256" key="2">
    <source>
        <dbReference type="ARBA" id="ARBA00022679"/>
    </source>
</evidence>
<reference evidence="8" key="2">
    <citation type="journal article" date="2023" name="Infect Dis Poverty">
        <title>Chromosome-scale genome of the human blood fluke Schistosoma mekongi and its implications for public health.</title>
        <authorList>
            <person name="Zhou M."/>
            <person name="Xu L."/>
            <person name="Xu D."/>
            <person name="Chen W."/>
            <person name="Khan J."/>
            <person name="Hu Y."/>
            <person name="Huang H."/>
            <person name="Wei H."/>
            <person name="Zhang Y."/>
            <person name="Chusongsang P."/>
            <person name="Tanasarnprasert K."/>
            <person name="Hu X."/>
            <person name="Limpanont Y."/>
            <person name="Lv Z."/>
        </authorList>
    </citation>
    <scope>NUCLEOTIDE SEQUENCE</scope>
    <source>
        <strain evidence="8">LV_2022a</strain>
    </source>
</reference>
<keyword evidence="6" id="KW-0812">Transmembrane</keyword>
<dbReference type="InterPro" id="IPR003193">
    <property type="entry name" value="ADP-ribosyl_cyclase"/>
</dbReference>
<evidence type="ECO:0000256" key="4">
    <source>
        <dbReference type="ARBA" id="ARBA00023027"/>
    </source>
</evidence>